<dbReference type="EMBL" id="CAKOGL010000004">
    <property type="protein sequence ID" value="CAH2085731.1"/>
    <property type="molecule type" value="Genomic_DNA"/>
</dbReference>
<keyword evidence="6" id="KW-1185">Reference proteome</keyword>
<keyword evidence="3" id="KW-0862">Zinc</keyword>
<accession>A0AAU9TJ03</accession>
<evidence type="ECO:0000259" key="4">
    <source>
        <dbReference type="Pfam" id="PF04500"/>
    </source>
</evidence>
<name>A0AAU9TJ03_EUPED</name>
<keyword evidence="1" id="KW-0479">Metal-binding</keyword>
<dbReference type="InterPro" id="IPR007588">
    <property type="entry name" value="Znf_FLYWCH"/>
</dbReference>
<comment type="caution">
    <text evidence="5">The sequence shown here is derived from an EMBL/GenBank/DDBJ whole genome shotgun (WGS) entry which is preliminary data.</text>
</comment>
<evidence type="ECO:0000256" key="1">
    <source>
        <dbReference type="ARBA" id="ARBA00022723"/>
    </source>
</evidence>
<sequence>MSAAERQLFYVTSQKGAGIEFVTSRRGRRMIKLNGYTYSARPKMGLKIRWKCSTHQPHGCRAALITVNEEIILINENHIHPPIFKSTQNDDMK</sequence>
<evidence type="ECO:0000256" key="2">
    <source>
        <dbReference type="ARBA" id="ARBA00022771"/>
    </source>
</evidence>
<evidence type="ECO:0000256" key="3">
    <source>
        <dbReference type="ARBA" id="ARBA00022833"/>
    </source>
</evidence>
<proteinExistence type="predicted"/>
<gene>
    <name evidence="5" type="ORF">EEDITHA_LOCUS2179</name>
</gene>
<organism evidence="5 6">
    <name type="scientific">Euphydryas editha</name>
    <name type="common">Edith's checkerspot</name>
    <dbReference type="NCBI Taxonomy" id="104508"/>
    <lineage>
        <taxon>Eukaryota</taxon>
        <taxon>Metazoa</taxon>
        <taxon>Ecdysozoa</taxon>
        <taxon>Arthropoda</taxon>
        <taxon>Hexapoda</taxon>
        <taxon>Insecta</taxon>
        <taxon>Pterygota</taxon>
        <taxon>Neoptera</taxon>
        <taxon>Endopterygota</taxon>
        <taxon>Lepidoptera</taxon>
        <taxon>Glossata</taxon>
        <taxon>Ditrysia</taxon>
        <taxon>Papilionoidea</taxon>
        <taxon>Nymphalidae</taxon>
        <taxon>Nymphalinae</taxon>
        <taxon>Euphydryas</taxon>
    </lineage>
</organism>
<keyword evidence="2" id="KW-0863">Zinc-finger</keyword>
<evidence type="ECO:0000313" key="6">
    <source>
        <dbReference type="Proteomes" id="UP001153954"/>
    </source>
</evidence>
<feature type="domain" description="FLYWCH-type" evidence="4">
    <location>
        <begin position="21"/>
        <end position="80"/>
    </location>
</feature>
<reference evidence="5" key="1">
    <citation type="submission" date="2022-03" db="EMBL/GenBank/DDBJ databases">
        <authorList>
            <person name="Tunstrom K."/>
        </authorList>
    </citation>
    <scope>NUCLEOTIDE SEQUENCE</scope>
</reference>
<dbReference type="AlphaFoldDB" id="A0AAU9TJ03"/>
<dbReference type="GO" id="GO:0008270">
    <property type="term" value="F:zinc ion binding"/>
    <property type="evidence" value="ECO:0007669"/>
    <property type="project" value="UniProtKB-KW"/>
</dbReference>
<evidence type="ECO:0000313" key="5">
    <source>
        <dbReference type="EMBL" id="CAH2085731.1"/>
    </source>
</evidence>
<dbReference type="Proteomes" id="UP001153954">
    <property type="component" value="Unassembled WGS sequence"/>
</dbReference>
<protein>
    <recommendedName>
        <fullName evidence="4">FLYWCH-type domain-containing protein</fullName>
    </recommendedName>
</protein>
<dbReference type="Gene3D" id="2.20.25.240">
    <property type="match status" value="1"/>
</dbReference>
<dbReference type="Pfam" id="PF04500">
    <property type="entry name" value="FLYWCH"/>
    <property type="match status" value="1"/>
</dbReference>